<dbReference type="AlphaFoldDB" id="A0A9Q3KPR5"/>
<keyword evidence="2" id="KW-1185">Reference proteome</keyword>
<comment type="caution">
    <text evidence="1">The sequence shown here is derived from an EMBL/GenBank/DDBJ whole genome shotgun (WGS) entry which is preliminary data.</text>
</comment>
<sequence>MSYSNFNISFHFYSKSTPLENFMPNPFRNPQKPSPFLGAQELAIQGGVTVTTMGNTPDRGVDRRVFITILWPIGHPGSLCPPWSILAILAILAPRIKYVLAGHSPLALWGLFHNSWPPGTPTGIGPMADFGLTPSIIVVLA</sequence>
<name>A0A9Q3KPR5_9BASI</name>
<organism evidence="1 2">
    <name type="scientific">Austropuccinia psidii MF-1</name>
    <dbReference type="NCBI Taxonomy" id="1389203"/>
    <lineage>
        <taxon>Eukaryota</taxon>
        <taxon>Fungi</taxon>
        <taxon>Dikarya</taxon>
        <taxon>Basidiomycota</taxon>
        <taxon>Pucciniomycotina</taxon>
        <taxon>Pucciniomycetes</taxon>
        <taxon>Pucciniales</taxon>
        <taxon>Sphaerophragmiaceae</taxon>
        <taxon>Austropuccinia</taxon>
    </lineage>
</organism>
<evidence type="ECO:0000313" key="1">
    <source>
        <dbReference type="EMBL" id="MBW0585765.1"/>
    </source>
</evidence>
<evidence type="ECO:0000313" key="2">
    <source>
        <dbReference type="Proteomes" id="UP000765509"/>
    </source>
</evidence>
<protein>
    <submittedName>
        <fullName evidence="1">Uncharacterized protein</fullName>
    </submittedName>
</protein>
<dbReference type="EMBL" id="AVOT02121900">
    <property type="protein sequence ID" value="MBW0585765.1"/>
    <property type="molecule type" value="Genomic_DNA"/>
</dbReference>
<reference evidence="1" key="1">
    <citation type="submission" date="2021-03" db="EMBL/GenBank/DDBJ databases">
        <title>Draft genome sequence of rust myrtle Austropuccinia psidii MF-1, a brazilian biotype.</title>
        <authorList>
            <person name="Quecine M.C."/>
            <person name="Pachon D.M.R."/>
            <person name="Bonatelli M.L."/>
            <person name="Correr F.H."/>
            <person name="Franceschini L.M."/>
            <person name="Leite T.F."/>
            <person name="Margarido G.R.A."/>
            <person name="Almeida C.A."/>
            <person name="Ferrarezi J.A."/>
            <person name="Labate C.A."/>
        </authorList>
    </citation>
    <scope>NUCLEOTIDE SEQUENCE</scope>
    <source>
        <strain evidence="1">MF-1</strain>
    </source>
</reference>
<gene>
    <name evidence="1" type="ORF">O181_125480</name>
</gene>
<accession>A0A9Q3KPR5</accession>
<dbReference type="Proteomes" id="UP000765509">
    <property type="component" value="Unassembled WGS sequence"/>
</dbReference>
<proteinExistence type="predicted"/>